<keyword evidence="2" id="KW-1185">Reference proteome</keyword>
<dbReference type="AlphaFoldDB" id="A0A7N2MVS4"/>
<evidence type="ECO:0000313" key="2">
    <source>
        <dbReference type="Proteomes" id="UP000594261"/>
    </source>
</evidence>
<dbReference type="Proteomes" id="UP000594261">
    <property type="component" value="Chromosome 11"/>
</dbReference>
<dbReference type="EnsemblPlants" id="QL11p009752:mrna">
    <property type="protein sequence ID" value="QL11p009752:mrna:CDS:1"/>
    <property type="gene ID" value="QL11p009752"/>
</dbReference>
<dbReference type="EMBL" id="LRBV02000011">
    <property type="status" value="NOT_ANNOTATED_CDS"/>
    <property type="molecule type" value="Genomic_DNA"/>
</dbReference>
<evidence type="ECO:0000313" key="1">
    <source>
        <dbReference type="EnsemblPlants" id="QL11p009752:mrna:CDS:1"/>
    </source>
</evidence>
<organism evidence="1 2">
    <name type="scientific">Quercus lobata</name>
    <name type="common">Valley oak</name>
    <dbReference type="NCBI Taxonomy" id="97700"/>
    <lineage>
        <taxon>Eukaryota</taxon>
        <taxon>Viridiplantae</taxon>
        <taxon>Streptophyta</taxon>
        <taxon>Embryophyta</taxon>
        <taxon>Tracheophyta</taxon>
        <taxon>Spermatophyta</taxon>
        <taxon>Magnoliopsida</taxon>
        <taxon>eudicotyledons</taxon>
        <taxon>Gunneridae</taxon>
        <taxon>Pentapetalae</taxon>
        <taxon>rosids</taxon>
        <taxon>fabids</taxon>
        <taxon>Fagales</taxon>
        <taxon>Fagaceae</taxon>
        <taxon>Quercus</taxon>
    </lineage>
</organism>
<sequence length="110" mass="12383">MEVGQVAEFQADICKLWLRSKGTLTPEHQQFYSSLKAIPEPGHEKVVVYVPEFYENKKPWTRKAFHTVRMASEVTGKALDSGPEKVQASRESEGDRAIIVPLGTLQQLVN</sequence>
<proteinExistence type="predicted"/>
<reference evidence="1" key="2">
    <citation type="submission" date="2021-01" db="UniProtKB">
        <authorList>
            <consortium name="EnsemblPlants"/>
        </authorList>
    </citation>
    <scope>IDENTIFICATION</scope>
</reference>
<reference evidence="1 2" key="1">
    <citation type="journal article" date="2016" name="G3 (Bethesda)">
        <title>First Draft Assembly and Annotation of the Genome of a California Endemic Oak Quercus lobata Nee (Fagaceae).</title>
        <authorList>
            <person name="Sork V.L."/>
            <person name="Fitz-Gibbon S.T."/>
            <person name="Puiu D."/>
            <person name="Crepeau M."/>
            <person name="Gugger P.F."/>
            <person name="Sherman R."/>
            <person name="Stevens K."/>
            <person name="Langley C.H."/>
            <person name="Pellegrini M."/>
            <person name="Salzberg S.L."/>
        </authorList>
    </citation>
    <scope>NUCLEOTIDE SEQUENCE [LARGE SCALE GENOMIC DNA]</scope>
    <source>
        <strain evidence="1 2">cv. SW786</strain>
    </source>
</reference>
<name>A0A7N2MVS4_QUELO</name>
<accession>A0A7N2MVS4</accession>
<dbReference type="InParanoid" id="A0A7N2MVS4"/>
<dbReference type="Gramene" id="QL11p009752:mrna">
    <property type="protein sequence ID" value="QL11p009752:mrna:CDS:1"/>
    <property type="gene ID" value="QL11p009752"/>
</dbReference>
<protein>
    <submittedName>
        <fullName evidence="1">Uncharacterized protein</fullName>
    </submittedName>
</protein>